<keyword evidence="11" id="KW-0539">Nucleus</keyword>
<feature type="compositionally biased region" description="Basic residues" evidence="12">
    <location>
        <begin position="338"/>
        <end position="350"/>
    </location>
</feature>
<dbReference type="EMBL" id="PVQB02000034">
    <property type="protein sequence ID" value="KAF4345127.1"/>
    <property type="molecule type" value="Genomic_DNA"/>
</dbReference>
<keyword evidence="5" id="KW-0862">Zinc</keyword>
<feature type="region of interest" description="Disordered" evidence="12">
    <location>
        <begin position="338"/>
        <end position="401"/>
    </location>
</feature>
<evidence type="ECO:0000256" key="13">
    <source>
        <dbReference type="SAM" id="Phobius"/>
    </source>
</evidence>
<evidence type="ECO:0000259" key="14">
    <source>
        <dbReference type="Pfam" id="PF04082"/>
    </source>
</evidence>
<evidence type="ECO:0000256" key="10">
    <source>
        <dbReference type="ARBA" id="ARBA00023163"/>
    </source>
</evidence>
<comment type="subcellular location">
    <subcellularLocation>
        <location evidence="2">Membrane</location>
        <topology evidence="2">Multi-pass membrane protein</topology>
    </subcellularLocation>
    <subcellularLocation>
        <location evidence="1">Nucleus</location>
    </subcellularLocation>
</comment>
<evidence type="ECO:0000256" key="1">
    <source>
        <dbReference type="ARBA" id="ARBA00004123"/>
    </source>
</evidence>
<evidence type="ECO:0000256" key="8">
    <source>
        <dbReference type="ARBA" id="ARBA00023125"/>
    </source>
</evidence>
<feature type="compositionally biased region" description="Polar residues" evidence="12">
    <location>
        <begin position="390"/>
        <end position="401"/>
    </location>
</feature>
<evidence type="ECO:0000256" key="4">
    <source>
        <dbReference type="ARBA" id="ARBA00022723"/>
    </source>
</evidence>
<evidence type="ECO:0000256" key="9">
    <source>
        <dbReference type="ARBA" id="ARBA00023136"/>
    </source>
</evidence>
<dbReference type="Pfam" id="PF04082">
    <property type="entry name" value="Fungal_trans"/>
    <property type="match status" value="1"/>
</dbReference>
<dbReference type="CDD" id="cd12148">
    <property type="entry name" value="fungal_TF_MHR"/>
    <property type="match status" value="1"/>
</dbReference>
<comment type="caution">
    <text evidence="15">The sequence shown here is derived from an EMBL/GenBank/DDBJ whole genome shotgun (WGS) entry which is preliminary data.</text>
</comment>
<evidence type="ECO:0000256" key="2">
    <source>
        <dbReference type="ARBA" id="ARBA00004141"/>
    </source>
</evidence>
<dbReference type="InterPro" id="IPR007219">
    <property type="entry name" value="XnlR_reg_dom"/>
</dbReference>
<keyword evidence="8" id="KW-0238">DNA-binding</keyword>
<dbReference type="GO" id="GO:0016765">
    <property type="term" value="F:transferase activity, transferring alkyl or aryl (other than methyl) groups"/>
    <property type="evidence" value="ECO:0007669"/>
    <property type="project" value="InterPro"/>
</dbReference>
<dbReference type="AlphaFoldDB" id="A0A9P5AX15"/>
<protein>
    <submittedName>
        <fullName evidence="15">Sucrose utilization SUC1</fullName>
    </submittedName>
</protein>
<dbReference type="CDD" id="cd13965">
    <property type="entry name" value="PT_UbiA_3"/>
    <property type="match status" value="1"/>
</dbReference>
<evidence type="ECO:0000256" key="11">
    <source>
        <dbReference type="ARBA" id="ARBA00023242"/>
    </source>
</evidence>
<keyword evidence="9 13" id="KW-0472">Membrane</keyword>
<dbReference type="OrthoDB" id="434972at2759"/>
<evidence type="ECO:0000313" key="16">
    <source>
        <dbReference type="Proteomes" id="UP000730481"/>
    </source>
</evidence>
<evidence type="ECO:0000256" key="6">
    <source>
        <dbReference type="ARBA" id="ARBA00022989"/>
    </source>
</evidence>
<dbReference type="InterPro" id="IPR050797">
    <property type="entry name" value="Carb_Metab_Trans_Reg"/>
</dbReference>
<feature type="region of interest" description="Disordered" evidence="12">
    <location>
        <begin position="1"/>
        <end position="22"/>
    </location>
</feature>
<dbReference type="GO" id="GO:0006351">
    <property type="term" value="P:DNA-templated transcription"/>
    <property type="evidence" value="ECO:0007669"/>
    <property type="project" value="InterPro"/>
</dbReference>
<evidence type="ECO:0000256" key="12">
    <source>
        <dbReference type="SAM" id="MobiDB-lite"/>
    </source>
</evidence>
<feature type="domain" description="Xylanolytic transcriptional activator regulatory" evidence="14">
    <location>
        <begin position="433"/>
        <end position="591"/>
    </location>
</feature>
<dbReference type="InterPro" id="IPR000537">
    <property type="entry name" value="UbiA_prenyltransferase"/>
</dbReference>
<dbReference type="Proteomes" id="UP000730481">
    <property type="component" value="Unassembled WGS sequence"/>
</dbReference>
<feature type="transmembrane region" description="Helical" evidence="13">
    <location>
        <begin position="294"/>
        <end position="320"/>
    </location>
</feature>
<dbReference type="GO" id="GO:0008270">
    <property type="term" value="F:zinc ion binding"/>
    <property type="evidence" value="ECO:0007669"/>
    <property type="project" value="InterPro"/>
</dbReference>
<reference evidence="15" key="2">
    <citation type="submission" date="2020-02" db="EMBL/GenBank/DDBJ databases">
        <title>Identification and distribution of gene clusters putatively required for synthesis of sphingolipid metabolism inhibitors in phylogenetically diverse species of the filamentous fungus Fusarium.</title>
        <authorList>
            <person name="Kim H.-S."/>
            <person name="Busman M."/>
            <person name="Brown D.W."/>
            <person name="Divon H."/>
            <person name="Uhlig S."/>
            <person name="Proctor R.H."/>
        </authorList>
    </citation>
    <scope>NUCLEOTIDE SEQUENCE</scope>
    <source>
        <strain evidence="15">NRRL 25174</strain>
    </source>
</reference>
<name>A0A9P5AX15_9HYPO</name>
<feature type="compositionally biased region" description="Polar residues" evidence="12">
    <location>
        <begin position="367"/>
        <end position="381"/>
    </location>
</feature>
<gene>
    <name evidence="15" type="ORF">FBEOM_1003</name>
</gene>
<dbReference type="Pfam" id="PF01040">
    <property type="entry name" value="UbiA"/>
    <property type="match status" value="1"/>
</dbReference>
<organism evidence="15 16">
    <name type="scientific">Fusarium beomiforme</name>
    <dbReference type="NCBI Taxonomy" id="44412"/>
    <lineage>
        <taxon>Eukaryota</taxon>
        <taxon>Fungi</taxon>
        <taxon>Dikarya</taxon>
        <taxon>Ascomycota</taxon>
        <taxon>Pezizomycotina</taxon>
        <taxon>Sordariomycetes</taxon>
        <taxon>Hypocreomycetidae</taxon>
        <taxon>Hypocreales</taxon>
        <taxon>Nectriaceae</taxon>
        <taxon>Fusarium</taxon>
        <taxon>Fusarium burgessii species complex</taxon>
    </lineage>
</organism>
<evidence type="ECO:0000256" key="3">
    <source>
        <dbReference type="ARBA" id="ARBA00022692"/>
    </source>
</evidence>
<dbReference type="GO" id="GO:0005634">
    <property type="term" value="C:nucleus"/>
    <property type="evidence" value="ECO:0007669"/>
    <property type="project" value="UniProtKB-SubCell"/>
</dbReference>
<evidence type="ECO:0000313" key="15">
    <source>
        <dbReference type="EMBL" id="KAF4345127.1"/>
    </source>
</evidence>
<evidence type="ECO:0000256" key="7">
    <source>
        <dbReference type="ARBA" id="ARBA00023015"/>
    </source>
</evidence>
<feature type="compositionally biased region" description="Polar residues" evidence="12">
    <location>
        <begin position="1"/>
        <end position="10"/>
    </location>
</feature>
<proteinExistence type="predicted"/>
<reference evidence="15" key="1">
    <citation type="journal article" date="2017" name="Mycologia">
        <title>Fusarium algeriense, sp. nov., a novel toxigenic crown rot pathogen of durum wheat from Algeria is nested in the Fusarium burgessii species complex.</title>
        <authorList>
            <person name="Laraba I."/>
            <person name="Keddad A."/>
            <person name="Boureghda H."/>
            <person name="Abdallah N."/>
            <person name="Vaughan M.M."/>
            <person name="Proctor R.H."/>
            <person name="Busman M."/>
            <person name="O'Donnell K."/>
        </authorList>
    </citation>
    <scope>NUCLEOTIDE SEQUENCE</scope>
    <source>
        <strain evidence="15">NRRL 25174</strain>
    </source>
</reference>
<keyword evidence="7" id="KW-0805">Transcription regulation</keyword>
<accession>A0A9P5AX15</accession>
<dbReference type="GO" id="GO:0016020">
    <property type="term" value="C:membrane"/>
    <property type="evidence" value="ECO:0007669"/>
    <property type="project" value="UniProtKB-SubCell"/>
</dbReference>
<keyword evidence="4" id="KW-0479">Metal-binding</keyword>
<keyword evidence="3 13" id="KW-0812">Transmembrane</keyword>
<keyword evidence="16" id="KW-1185">Reference proteome</keyword>
<dbReference type="PANTHER" id="PTHR31668">
    <property type="entry name" value="GLUCOSE TRANSPORT TRANSCRIPTION REGULATOR RGT1-RELATED-RELATED"/>
    <property type="match status" value="1"/>
</dbReference>
<dbReference type="GO" id="GO:0003677">
    <property type="term" value="F:DNA binding"/>
    <property type="evidence" value="ECO:0007669"/>
    <property type="project" value="UniProtKB-KW"/>
</dbReference>
<evidence type="ECO:0000256" key="5">
    <source>
        <dbReference type="ARBA" id="ARBA00022833"/>
    </source>
</evidence>
<keyword evidence="10" id="KW-0804">Transcription</keyword>
<keyword evidence="6 13" id="KW-1133">Transmembrane helix</keyword>
<sequence>MSSRSVTITKRGTAPFSMRQSSSQCMQEKQATHQSAVAYKAEPETSNRMKKLAYHFVTLCLFTKSDMPTSTGINTTFAIAGILAGPGTISNADIEWSQMGKGILVALYFTWHLTLCFNLGNQRQPQSVIEDGVNKPWRPIPAGRISPELAHKWQLVAIASLLTLCYTTLGAWQETAFYLFCTWLYNERAWGDKSWWQRALMNACGITTNRVATLRVAVTAIQANSEDFEFTNKGLGWFLICASLVFTTIQVQDLRDQEGDKMIDRQTFPLILGDAPTRWITAGAVMVWSLLCPLYWGLGVVGCAVPIATGAIVAAHMLIYRTRERDQTSFRLVAAWKRKKSGPKGPRKRTKEAILQAQRSAKHTRGDISNSNGPQSAAETPQSPPKNASPRITDSGSSQSPQGAWDIVVAQRDARIPLSSFSYYLNIYNDCLYVVWPVVDHEALLARLHDSNNKIAYALAASICSATRAQLQLSTDGAGPSTFEMACEAEHSRLLLDYPKHLIVDGLLTCFFLHVFYSNTGRITKSTLLLREAIAYAHILGLHQDLFYTELDHSATQYYLRIAWILFITDRAHSLQHDLPPTFKLSPTLPELQPHEDAGLGSAFCSLCRLFQAFDDACPPDIRSKQVGFLGAISSQLRARHPLPLCENEIQRADIVVTDSWLRVVLWKAAIPYVDANTDPNDQILSVSFPTSVARDLLAKLTTLSSCALETHGPGMMSKLFEVANSVADVIICAPDLADVDSAHVGPRDILCALSSLIASLRTTGNPALLTLLREKMMACALDQAGPRRVLQITDVPDDDLQAEDINLVD</sequence>
<dbReference type="PANTHER" id="PTHR31668:SF18">
    <property type="entry name" value="MALTOSE FERMENTATION REGULATORY PROTEIN MAL13-RELATED"/>
    <property type="match status" value="1"/>
</dbReference>